<evidence type="ECO:0000313" key="1">
    <source>
        <dbReference type="EnsemblPlants" id="ORGLA02G0179100.1"/>
    </source>
</evidence>
<dbReference type="Gramene" id="ORGLA02G0179100.1">
    <property type="protein sequence ID" value="ORGLA02G0179100.1"/>
    <property type="gene ID" value="ORGLA02G0179100"/>
</dbReference>
<dbReference type="HOGENOM" id="CLU_2281855_0_0_1"/>
<dbReference type="AlphaFoldDB" id="I1P1D5"/>
<dbReference type="EnsemblPlants" id="ORGLA02G0179100.1">
    <property type="protein sequence ID" value="ORGLA02G0179100.1"/>
    <property type="gene ID" value="ORGLA02G0179100"/>
</dbReference>
<sequence>MTLHYSSQAHGSNQTTHLTGCLVRQMSSNFQHSFMYEFSSCHQPNRPNLDTWSTVFLWFLGAVVGTRATAYALQRPPPVQPVLPPQQLLLLPMDHPCQVVTT</sequence>
<protein>
    <submittedName>
        <fullName evidence="1">Uncharacterized protein</fullName>
    </submittedName>
</protein>
<name>I1P1D5_ORYGL</name>
<reference evidence="1 2" key="2">
    <citation type="submission" date="2018-04" db="EMBL/GenBank/DDBJ databases">
        <title>OglaRS2 (Oryza glaberrima Reference Sequence Version 2).</title>
        <authorList>
            <person name="Zhang J."/>
            <person name="Kudrna D."/>
            <person name="Lee S."/>
            <person name="Talag J."/>
            <person name="Rajasekar S."/>
            <person name="Wing R.A."/>
        </authorList>
    </citation>
    <scope>NUCLEOTIDE SEQUENCE [LARGE SCALE GENOMIC DNA]</scope>
    <source>
        <strain evidence="1 2">cv. IRGC 96717</strain>
    </source>
</reference>
<reference evidence="1" key="1">
    <citation type="submission" date="2015-06" db="UniProtKB">
        <authorList>
            <consortium name="EnsemblPlants"/>
        </authorList>
    </citation>
    <scope>IDENTIFICATION</scope>
</reference>
<organism evidence="1 2">
    <name type="scientific">Oryza glaberrima</name>
    <name type="common">African rice</name>
    <dbReference type="NCBI Taxonomy" id="4538"/>
    <lineage>
        <taxon>Eukaryota</taxon>
        <taxon>Viridiplantae</taxon>
        <taxon>Streptophyta</taxon>
        <taxon>Embryophyta</taxon>
        <taxon>Tracheophyta</taxon>
        <taxon>Spermatophyta</taxon>
        <taxon>Magnoliopsida</taxon>
        <taxon>Liliopsida</taxon>
        <taxon>Poales</taxon>
        <taxon>Poaceae</taxon>
        <taxon>BOP clade</taxon>
        <taxon>Oryzoideae</taxon>
        <taxon>Oryzeae</taxon>
        <taxon>Oryzinae</taxon>
        <taxon>Oryza</taxon>
    </lineage>
</organism>
<accession>I1P1D5</accession>
<keyword evidence="2" id="KW-1185">Reference proteome</keyword>
<proteinExistence type="predicted"/>
<evidence type="ECO:0000313" key="2">
    <source>
        <dbReference type="Proteomes" id="UP000007306"/>
    </source>
</evidence>
<dbReference type="Proteomes" id="UP000007306">
    <property type="component" value="Chromosome 2"/>
</dbReference>